<dbReference type="Proteomes" id="UP000827872">
    <property type="component" value="Linkage Group LG02"/>
</dbReference>
<comment type="caution">
    <text evidence="1">The sequence shown here is derived from an EMBL/GenBank/DDBJ whole genome shotgun (WGS) entry which is preliminary data.</text>
</comment>
<organism evidence="1 2">
    <name type="scientific">Sphaerodactylus townsendi</name>
    <dbReference type="NCBI Taxonomy" id="933632"/>
    <lineage>
        <taxon>Eukaryota</taxon>
        <taxon>Metazoa</taxon>
        <taxon>Chordata</taxon>
        <taxon>Craniata</taxon>
        <taxon>Vertebrata</taxon>
        <taxon>Euteleostomi</taxon>
        <taxon>Lepidosauria</taxon>
        <taxon>Squamata</taxon>
        <taxon>Bifurcata</taxon>
        <taxon>Gekkota</taxon>
        <taxon>Sphaerodactylidae</taxon>
        <taxon>Sphaerodactylus</taxon>
    </lineage>
</organism>
<evidence type="ECO:0000313" key="2">
    <source>
        <dbReference type="Proteomes" id="UP000827872"/>
    </source>
</evidence>
<proteinExistence type="predicted"/>
<name>A0ACB8G4Z7_9SAUR</name>
<keyword evidence="2" id="KW-1185">Reference proteome</keyword>
<gene>
    <name evidence="1" type="ORF">K3G42_027711</name>
</gene>
<sequence length="83" mass="8910">MSFPVLIRWWSRPGGREPPQLPPPPLPPSPARPRDSSSPGTNEPGRAGRASDHEGGGRQRRRVPRGNLGCPQTRSQGPAAPSM</sequence>
<protein>
    <submittedName>
        <fullName evidence="1">Uncharacterized protein</fullName>
    </submittedName>
</protein>
<accession>A0ACB8G4Z7</accession>
<reference evidence="1" key="1">
    <citation type="submission" date="2021-08" db="EMBL/GenBank/DDBJ databases">
        <title>The first chromosome-level gecko genome reveals the dynamic sex chromosomes of Neotropical dwarf geckos (Sphaerodactylidae: Sphaerodactylus).</title>
        <authorList>
            <person name="Pinto B.J."/>
            <person name="Keating S.E."/>
            <person name="Gamble T."/>
        </authorList>
    </citation>
    <scope>NUCLEOTIDE SEQUENCE</scope>
    <source>
        <strain evidence="1">TG3544</strain>
    </source>
</reference>
<dbReference type="EMBL" id="CM037615">
    <property type="protein sequence ID" value="KAH8014232.1"/>
    <property type="molecule type" value="Genomic_DNA"/>
</dbReference>
<evidence type="ECO:0000313" key="1">
    <source>
        <dbReference type="EMBL" id="KAH8014232.1"/>
    </source>
</evidence>